<feature type="repeat" description="Solcar" evidence="10">
    <location>
        <begin position="203"/>
        <end position="293"/>
    </location>
</feature>
<dbReference type="InterPro" id="IPR023395">
    <property type="entry name" value="MCP_dom_sf"/>
</dbReference>
<evidence type="ECO:0000256" key="9">
    <source>
        <dbReference type="ARBA" id="ARBA00023136"/>
    </source>
</evidence>
<name>G0QRB2_ICHMU</name>
<feature type="repeat" description="Solcar" evidence="10">
    <location>
        <begin position="103"/>
        <end position="194"/>
    </location>
</feature>
<dbReference type="RefSeq" id="XP_004035750.1">
    <property type="nucleotide sequence ID" value="XM_004035702.1"/>
</dbReference>
<dbReference type="Gene3D" id="1.50.40.10">
    <property type="entry name" value="Mitochondrial carrier domain"/>
    <property type="match status" value="1"/>
</dbReference>
<keyword evidence="9 10" id="KW-0472">Membrane</keyword>
<dbReference type="GO" id="GO:0005743">
    <property type="term" value="C:mitochondrial inner membrane"/>
    <property type="evidence" value="ECO:0007669"/>
    <property type="project" value="UniProtKB-SubCell"/>
</dbReference>
<keyword evidence="6" id="KW-0999">Mitochondrion inner membrane</keyword>
<gene>
    <name evidence="12" type="ORF">IMG5_091130</name>
</gene>
<keyword evidence="3 11" id="KW-0813">Transport</keyword>
<proteinExistence type="inferred from homology"/>
<keyword evidence="8" id="KW-0496">Mitochondrion</keyword>
<dbReference type="FunCoup" id="G0QRB2">
    <property type="interactions" value="390"/>
</dbReference>
<keyword evidence="13" id="KW-1185">Reference proteome</keyword>
<accession>G0QRB2</accession>
<protein>
    <submittedName>
        <fullName evidence="12">Mitochondrial carrier protein, putative</fullName>
    </submittedName>
</protein>
<evidence type="ECO:0000256" key="4">
    <source>
        <dbReference type="ARBA" id="ARBA00022692"/>
    </source>
</evidence>
<dbReference type="PROSITE" id="PS50920">
    <property type="entry name" value="SOLCAR"/>
    <property type="match status" value="3"/>
</dbReference>
<evidence type="ECO:0000256" key="7">
    <source>
        <dbReference type="ARBA" id="ARBA00022989"/>
    </source>
</evidence>
<reference evidence="12 13" key="1">
    <citation type="submission" date="2011-07" db="EMBL/GenBank/DDBJ databases">
        <authorList>
            <person name="Coyne R."/>
            <person name="Brami D."/>
            <person name="Johnson J."/>
            <person name="Hostetler J."/>
            <person name="Hannick L."/>
            <person name="Clark T."/>
            <person name="Cassidy-Hanley D."/>
            <person name="Inman J."/>
        </authorList>
    </citation>
    <scope>NUCLEOTIDE SEQUENCE [LARGE SCALE GENOMIC DNA]</scope>
    <source>
        <strain evidence="12 13">G5</strain>
    </source>
</reference>
<sequence>MNTLQPFLIGGFSGMFATTIIQPIDTIKVRIQILSEEKSAGNSKLSTNPIAIAKNVIKSDGISGLYKGIDSALMRQVLYTTVRLGLFKTLTDNIKAKKGGKNLTFGEKVYCSLTAGFVGSLCGNPADLALVRFQGDTLLPIDQRRNYKNIFDALRRIVSEEGVLALWKGCSPTVVRAMLLNLGMLSTFDEAKERLNEYTKTTDTLQTQVIASALSGIVASVMSLPIDNIKTKLQRQKPDAQGNVLYKGFTDCFTISVRREGFLGLWVGLPTFITRIAPHVVITLLVQDSLTKYFNKRKQL</sequence>
<dbReference type="Proteomes" id="UP000008983">
    <property type="component" value="Unassembled WGS sequence"/>
</dbReference>
<dbReference type="InterPro" id="IPR050391">
    <property type="entry name" value="Mito_Metabolite_Transporter"/>
</dbReference>
<dbReference type="GO" id="GO:0055085">
    <property type="term" value="P:transmembrane transport"/>
    <property type="evidence" value="ECO:0007669"/>
    <property type="project" value="InterPro"/>
</dbReference>
<organism evidence="12 13">
    <name type="scientific">Ichthyophthirius multifiliis</name>
    <name type="common">White spot disease agent</name>
    <name type="synonym">Ich</name>
    <dbReference type="NCBI Taxonomy" id="5932"/>
    <lineage>
        <taxon>Eukaryota</taxon>
        <taxon>Sar</taxon>
        <taxon>Alveolata</taxon>
        <taxon>Ciliophora</taxon>
        <taxon>Intramacronucleata</taxon>
        <taxon>Oligohymenophorea</taxon>
        <taxon>Hymenostomatida</taxon>
        <taxon>Ophryoglenina</taxon>
        <taxon>Ichthyophthirius</taxon>
    </lineage>
</organism>
<comment type="subcellular location">
    <subcellularLocation>
        <location evidence="1">Mitochondrion inner membrane</location>
        <topology evidence="1">Multi-pass membrane protein</topology>
    </subcellularLocation>
</comment>
<dbReference type="STRING" id="857967.G0QRB2"/>
<comment type="similarity">
    <text evidence="2 11">Belongs to the mitochondrial carrier (TC 2.A.29) family.</text>
</comment>
<evidence type="ECO:0000256" key="8">
    <source>
        <dbReference type="ARBA" id="ARBA00023128"/>
    </source>
</evidence>
<evidence type="ECO:0000256" key="5">
    <source>
        <dbReference type="ARBA" id="ARBA00022737"/>
    </source>
</evidence>
<dbReference type="Pfam" id="PF00153">
    <property type="entry name" value="Mito_carr"/>
    <property type="match status" value="3"/>
</dbReference>
<dbReference type="AlphaFoldDB" id="G0QRB2"/>
<evidence type="ECO:0000256" key="11">
    <source>
        <dbReference type="RuleBase" id="RU000488"/>
    </source>
</evidence>
<evidence type="ECO:0000256" key="6">
    <source>
        <dbReference type="ARBA" id="ARBA00022792"/>
    </source>
</evidence>
<dbReference type="PANTHER" id="PTHR45618">
    <property type="entry name" value="MITOCHONDRIAL DICARBOXYLATE CARRIER-RELATED"/>
    <property type="match status" value="1"/>
</dbReference>
<dbReference type="eggNOG" id="KOG0759">
    <property type="taxonomic scope" value="Eukaryota"/>
</dbReference>
<evidence type="ECO:0000313" key="12">
    <source>
        <dbReference type="EMBL" id="EGR32264.1"/>
    </source>
</evidence>
<evidence type="ECO:0000256" key="1">
    <source>
        <dbReference type="ARBA" id="ARBA00004448"/>
    </source>
</evidence>
<dbReference type="InterPro" id="IPR002067">
    <property type="entry name" value="MCP"/>
</dbReference>
<dbReference type="OMA" id="TLWRGAI"/>
<feature type="repeat" description="Solcar" evidence="10">
    <location>
        <begin position="1"/>
        <end position="93"/>
    </location>
</feature>
<dbReference type="GeneID" id="14908407"/>
<dbReference type="SUPFAM" id="SSF103506">
    <property type="entry name" value="Mitochondrial carrier"/>
    <property type="match status" value="1"/>
</dbReference>
<keyword evidence="7" id="KW-1133">Transmembrane helix</keyword>
<evidence type="ECO:0000256" key="3">
    <source>
        <dbReference type="ARBA" id="ARBA00022448"/>
    </source>
</evidence>
<evidence type="ECO:0000256" key="2">
    <source>
        <dbReference type="ARBA" id="ARBA00006375"/>
    </source>
</evidence>
<dbReference type="PRINTS" id="PR00926">
    <property type="entry name" value="MITOCARRIER"/>
</dbReference>
<keyword evidence="4 10" id="KW-0812">Transmembrane</keyword>
<dbReference type="FunFam" id="1.50.40.10:FF:000009">
    <property type="entry name" value="Mitochondrial 2-oxoglutarate/malate carrier protein"/>
    <property type="match status" value="1"/>
</dbReference>
<dbReference type="InParanoid" id="G0QRB2"/>
<evidence type="ECO:0000256" key="10">
    <source>
        <dbReference type="PROSITE-ProRule" id="PRU00282"/>
    </source>
</evidence>
<dbReference type="EMBL" id="GL983744">
    <property type="protein sequence ID" value="EGR32264.1"/>
    <property type="molecule type" value="Genomic_DNA"/>
</dbReference>
<keyword evidence="5" id="KW-0677">Repeat</keyword>
<dbReference type="OrthoDB" id="756301at2759"/>
<dbReference type="InterPro" id="IPR018108">
    <property type="entry name" value="MCP_transmembrane"/>
</dbReference>
<evidence type="ECO:0000313" key="13">
    <source>
        <dbReference type="Proteomes" id="UP000008983"/>
    </source>
</evidence>